<accession>A0A4Y6PV02</accession>
<organism evidence="2 4">
    <name type="scientific">Persicimonas caeni</name>
    <dbReference type="NCBI Taxonomy" id="2292766"/>
    <lineage>
        <taxon>Bacteria</taxon>
        <taxon>Deltaproteobacteria</taxon>
        <taxon>Bradymonadales</taxon>
        <taxon>Bradymonadaceae</taxon>
        <taxon>Persicimonas</taxon>
    </lineage>
</organism>
<dbReference type="EMBL" id="CP041186">
    <property type="protein sequence ID" value="QDG52171.1"/>
    <property type="molecule type" value="Genomic_DNA"/>
</dbReference>
<protein>
    <submittedName>
        <fullName evidence="2">Uncharacterized protein</fullName>
    </submittedName>
</protein>
<dbReference type="Proteomes" id="UP000315995">
    <property type="component" value="Chromosome"/>
</dbReference>
<dbReference type="AlphaFoldDB" id="A0A4Y6PV02"/>
<dbReference type="EMBL" id="CP041186">
    <property type="protein sequence ID" value="QDG52518.1"/>
    <property type="molecule type" value="Genomic_DNA"/>
</dbReference>
<evidence type="ECO:0000313" key="4">
    <source>
        <dbReference type="Proteomes" id="UP000315995"/>
    </source>
</evidence>
<proteinExistence type="predicted"/>
<evidence type="ECO:0000313" key="2">
    <source>
        <dbReference type="EMBL" id="QDG52171.1"/>
    </source>
</evidence>
<accession>A0A5B8Y7G0</accession>
<name>A0A4Y6PV02_PERCE</name>
<dbReference type="OrthoDB" id="9999296at2"/>
<dbReference type="RefSeq" id="WP_141196692.1">
    <property type="nucleotide sequence ID" value="NZ_CP041186.1"/>
</dbReference>
<dbReference type="NCBIfam" id="NF047593">
    <property type="entry name" value="IS66_ISAeme5_TnpA"/>
    <property type="match status" value="1"/>
</dbReference>
<evidence type="ECO:0000313" key="1">
    <source>
        <dbReference type="EMBL" id="QDG50196.1"/>
    </source>
</evidence>
<gene>
    <name evidence="1" type="ORF">FIV42_05465</name>
    <name evidence="2" type="ORF">FIV42_15910</name>
    <name evidence="3" type="ORF">FIV42_17790</name>
</gene>
<reference evidence="2 4" key="1">
    <citation type="submission" date="2019-06" db="EMBL/GenBank/DDBJ databases">
        <title>Persicimonas caeni gen. nov., sp. nov., a predatory bacterium isolated from solar saltern.</title>
        <authorList>
            <person name="Wang S."/>
        </authorList>
    </citation>
    <scope>NUCLEOTIDE SEQUENCE [LARGE SCALE GENOMIC DNA]</scope>
    <source>
        <strain evidence="2 4">YN101</strain>
    </source>
</reference>
<dbReference type="EMBL" id="CP041186">
    <property type="protein sequence ID" value="QDG50196.1"/>
    <property type="molecule type" value="Genomic_DNA"/>
</dbReference>
<evidence type="ECO:0000313" key="3">
    <source>
        <dbReference type="EMBL" id="QDG52518.1"/>
    </source>
</evidence>
<keyword evidence="4" id="KW-1185">Reference proteome</keyword>
<sequence>MASPKRRGRPFWSSLVQKYEQSSDITQKEFAQKYGVRTDTFRSWLYRLRREEASTAGPSAPRFIEVDTSQVDPSPQQVTLELGELRLHLTALPDPGWLAELAALKEASSC</sequence>